<protein>
    <submittedName>
        <fullName evidence="19">Bromodomain containing 1</fullName>
    </submittedName>
</protein>
<keyword evidence="13" id="KW-0175">Coiled coil</keyword>
<evidence type="ECO:0000256" key="7">
    <source>
        <dbReference type="ARBA" id="ARBA00022853"/>
    </source>
</evidence>
<evidence type="ECO:0000256" key="10">
    <source>
        <dbReference type="ARBA" id="ARBA00023242"/>
    </source>
</evidence>
<dbReference type="GeneTree" id="ENSGT00940000157236"/>
<feature type="region of interest" description="Disordered" evidence="14">
    <location>
        <begin position="1"/>
        <end position="26"/>
    </location>
</feature>
<dbReference type="FunFam" id="3.30.40.10:FF:000007">
    <property type="entry name" value="Bromodomain containing 1, isoform CRA_b"/>
    <property type="match status" value="1"/>
</dbReference>
<dbReference type="PRINTS" id="PR00503">
    <property type="entry name" value="BROMODOMAIN"/>
</dbReference>
<dbReference type="SMART" id="SM00293">
    <property type="entry name" value="PWWP"/>
    <property type="match status" value="1"/>
</dbReference>
<dbReference type="InterPro" id="IPR011011">
    <property type="entry name" value="Znf_FYVE_PHD"/>
</dbReference>
<dbReference type="Gene3D" id="2.30.30.140">
    <property type="match status" value="1"/>
</dbReference>
<dbReference type="PROSITE" id="PS50016">
    <property type="entry name" value="ZF_PHD_2"/>
    <property type="match status" value="1"/>
</dbReference>
<dbReference type="PROSITE" id="PS50014">
    <property type="entry name" value="BROMODOMAIN_2"/>
    <property type="match status" value="1"/>
</dbReference>
<keyword evidence="20" id="KW-1185">Reference proteome</keyword>
<dbReference type="PROSITE" id="PS01359">
    <property type="entry name" value="ZF_PHD_1"/>
    <property type="match status" value="1"/>
</dbReference>
<dbReference type="SUPFAM" id="SSF47370">
    <property type="entry name" value="Bromodomain"/>
    <property type="match status" value="1"/>
</dbReference>
<dbReference type="Pfam" id="PF10513">
    <property type="entry name" value="EPL1"/>
    <property type="match status" value="1"/>
</dbReference>
<dbReference type="InterPro" id="IPR000313">
    <property type="entry name" value="PWWP_dom"/>
</dbReference>
<evidence type="ECO:0000313" key="21">
    <source>
        <dbReference type="VGNC" id="VGNC:70280"/>
    </source>
</evidence>
<evidence type="ECO:0000256" key="5">
    <source>
        <dbReference type="ARBA" id="ARBA00022771"/>
    </source>
</evidence>
<evidence type="ECO:0000256" key="13">
    <source>
        <dbReference type="SAM" id="Coils"/>
    </source>
</evidence>
<feature type="domain" description="PHD-type" evidence="16">
    <location>
        <begin position="214"/>
        <end position="264"/>
    </location>
</feature>
<dbReference type="SUPFAM" id="SSF57903">
    <property type="entry name" value="FYVE/PHD zinc finger"/>
    <property type="match status" value="1"/>
</dbReference>
<evidence type="ECO:0000256" key="2">
    <source>
        <dbReference type="ARBA" id="ARBA00022553"/>
    </source>
</evidence>
<dbReference type="Bgee" id="ENSMMUG00000000553">
    <property type="expression patterns" value="Expressed in spermatocyte and 21 other cell types or tissues"/>
</dbReference>
<dbReference type="CDD" id="cd15702">
    <property type="entry name" value="ePHD_BRPF2"/>
    <property type="match status" value="1"/>
</dbReference>
<dbReference type="CDD" id="cd15677">
    <property type="entry name" value="PHD_BRPF2"/>
    <property type="match status" value="1"/>
</dbReference>
<dbReference type="Gene3D" id="3.30.40.10">
    <property type="entry name" value="Zinc/RING finger domain, C3HC4 (zinc finger)"/>
    <property type="match status" value="2"/>
</dbReference>
<dbReference type="GO" id="GO:0070776">
    <property type="term" value="C:MOZ/MORF histone acetyltransferase complex"/>
    <property type="evidence" value="ECO:0007669"/>
    <property type="project" value="UniProtKB-ARBA"/>
</dbReference>
<evidence type="ECO:0000256" key="9">
    <source>
        <dbReference type="ARBA" id="ARBA00023117"/>
    </source>
</evidence>
<accession>H9Z792</accession>
<dbReference type="InterPro" id="IPR050701">
    <property type="entry name" value="Histone_Mod_Regulator"/>
</dbReference>
<evidence type="ECO:0000259" key="15">
    <source>
        <dbReference type="PROSITE" id="PS50014"/>
    </source>
</evidence>
<keyword evidence="5 12" id="KW-0863">Zinc-finger</keyword>
<dbReference type="SUPFAM" id="SSF63748">
    <property type="entry name" value="Tudor/PWWP/MBT"/>
    <property type="match status" value="1"/>
</dbReference>
<dbReference type="InterPro" id="IPR019786">
    <property type="entry name" value="Zinc_finger_PHD-type_CS"/>
</dbReference>
<dbReference type="PANTHER" id="PTHR13793">
    <property type="entry name" value="PHD FINGER PROTEINS"/>
    <property type="match status" value="1"/>
</dbReference>
<evidence type="ECO:0000259" key="16">
    <source>
        <dbReference type="PROSITE" id="PS50016"/>
    </source>
</evidence>
<dbReference type="PROSITE" id="PS50812">
    <property type="entry name" value="PWWP"/>
    <property type="match status" value="1"/>
</dbReference>
<feature type="compositionally biased region" description="Basic residues" evidence="14">
    <location>
        <begin position="1"/>
        <end position="12"/>
    </location>
</feature>
<evidence type="ECO:0000256" key="12">
    <source>
        <dbReference type="PROSITE-ProRule" id="PRU00146"/>
    </source>
</evidence>
<dbReference type="GO" id="GO:0005634">
    <property type="term" value="C:nucleus"/>
    <property type="evidence" value="ECO:0007669"/>
    <property type="project" value="UniProtKB-SubCell"/>
</dbReference>
<evidence type="ECO:0000256" key="1">
    <source>
        <dbReference type="ARBA" id="ARBA00004123"/>
    </source>
</evidence>
<feature type="coiled-coil region" evidence="13">
    <location>
        <begin position="515"/>
        <end position="558"/>
    </location>
</feature>
<keyword evidence="9 11" id="KW-0103">Bromodomain</keyword>
<dbReference type="AlphaFoldDB" id="F6YK10"/>
<feature type="region of interest" description="Disordered" evidence="14">
    <location>
        <begin position="754"/>
        <end position="830"/>
    </location>
</feature>
<keyword evidence="6" id="KW-0862">Zinc</keyword>
<dbReference type="CDD" id="cd05512">
    <property type="entry name" value="Bromo_brd1_like"/>
    <property type="match status" value="1"/>
</dbReference>
<dbReference type="CDD" id="cd20157">
    <property type="entry name" value="PWWP_BRPF2"/>
    <property type="match status" value="1"/>
</dbReference>
<evidence type="ECO:0000313" key="20">
    <source>
        <dbReference type="Proteomes" id="UP000006718"/>
    </source>
</evidence>
<dbReference type="InterPro" id="IPR034732">
    <property type="entry name" value="EPHD"/>
</dbReference>
<dbReference type="Pfam" id="PF13831">
    <property type="entry name" value="PHD_2"/>
    <property type="match status" value="1"/>
</dbReference>
<dbReference type="SMART" id="SM00297">
    <property type="entry name" value="BROMO"/>
    <property type="match status" value="1"/>
</dbReference>
<evidence type="ECO:0000256" key="11">
    <source>
        <dbReference type="PROSITE-ProRule" id="PRU00035"/>
    </source>
</evidence>
<evidence type="ECO:0000259" key="18">
    <source>
        <dbReference type="PROSITE" id="PS51805"/>
    </source>
</evidence>
<dbReference type="InterPro" id="IPR001965">
    <property type="entry name" value="Znf_PHD"/>
</dbReference>
<dbReference type="FunFam" id="1.20.920.10:FF:000007">
    <property type="entry name" value="Bromodomain-containing protein 1"/>
    <property type="match status" value="1"/>
</dbReference>
<reference evidence="19" key="2">
    <citation type="submission" date="2019-01" db="EMBL/GenBank/DDBJ databases">
        <authorList>
            <person name="Graves T."/>
            <person name="Eichler E.E."/>
            <person name="Wilson R.K."/>
        </authorList>
    </citation>
    <scope>NUCLEOTIDE SEQUENCE [LARGE SCALE GENOMIC DNA]</scope>
    <source>
        <strain evidence="19">17573</strain>
    </source>
</reference>
<evidence type="ECO:0000256" key="6">
    <source>
        <dbReference type="ARBA" id="ARBA00022833"/>
    </source>
</evidence>
<organism evidence="19 20">
    <name type="scientific">Macaca mulatta</name>
    <name type="common">Rhesus macaque</name>
    <dbReference type="NCBI Taxonomy" id="9544"/>
    <lineage>
        <taxon>Eukaryota</taxon>
        <taxon>Metazoa</taxon>
        <taxon>Chordata</taxon>
        <taxon>Craniata</taxon>
        <taxon>Vertebrata</taxon>
        <taxon>Euteleostomi</taxon>
        <taxon>Mammalia</taxon>
        <taxon>Eutheria</taxon>
        <taxon>Euarchontoglires</taxon>
        <taxon>Primates</taxon>
        <taxon>Haplorrhini</taxon>
        <taxon>Catarrhini</taxon>
        <taxon>Cercopithecidae</taxon>
        <taxon>Cercopithecinae</taxon>
        <taxon>Macaca</taxon>
    </lineage>
</organism>
<dbReference type="InterPro" id="IPR042004">
    <property type="entry name" value="BRPF2_ePHD"/>
</dbReference>
<dbReference type="InterPro" id="IPR019542">
    <property type="entry name" value="Enhancer_polycomb-like_N"/>
</dbReference>
<feature type="domain" description="PHD-type" evidence="18">
    <location>
        <begin position="268"/>
        <end position="389"/>
    </location>
</feature>
<dbReference type="RefSeq" id="XP_028683408.1">
    <property type="nucleotide sequence ID" value="XM_028827575.1"/>
</dbReference>
<evidence type="ECO:0000256" key="14">
    <source>
        <dbReference type="SAM" id="MobiDB-lite"/>
    </source>
</evidence>
<keyword evidence="7" id="KW-0156">Chromatin regulator</keyword>
<dbReference type="CTD" id="23774"/>
<dbReference type="InterPro" id="IPR019787">
    <property type="entry name" value="Znf_PHD-finger"/>
</dbReference>
<keyword evidence="2" id="KW-0597">Phosphoprotein</keyword>
<dbReference type="InterPro" id="IPR013083">
    <property type="entry name" value="Znf_RING/FYVE/PHD"/>
</dbReference>
<sequence length="1023" mass="115606">MRRKGRCHRGSAARHPSSPCSVKHSPTRETLTYAQAQRMVEIEIEGRLHRISIFDPLEIILEDDLTAQEMSECNSNKENSERPPVCLRTKRHKNNRVKKKNEALPSAHGTPASASALPEPKVRIVEYSPPSAPRRPPVYYKFIEKSAEELDNEVEYDMDEEDYAWLEIINEKRKGDCVPAVSQSMFEFLMDRFEKESHCENQKQGEQQSLIDEDAVCCICMDGECQNSNVILFCDMCNLAVHQECYGVPYIPEGQWLCRHCLQSRARPADCVLCPNKGGAFKKTDDDRWGHVVCALWIPEVGFANTVFIEPIDGVRNIPPARWKLTCYLCKQKGVGACIQCHKANCYTAFHVTCAQKAGLYMKMEPVKELTGGGTTFSVRKTAYCDVHTPPGCTRRPLNIYGDVEMKNGICRKDSSVKTVRSTSKVRKKAKKAKKALAEPCAVLPTVCAPYIPPQRLNRIANQVAIQRKKQFVERAHSYWLLKRLSRNGAPLLRRLQSSLQSQRSSQQRENDEEMKAAKEKLKYWQRLRHDLERARLLIELLRKREKLKREQVKVEQVAMELRLTPLTVLLRSVLDQLQDKDPARIFAQPVSLKEVPDYLDHIKQPMDFATMRKRLEAQGYKNLHEFEEDFDLIIDNCMKYNARDTVFYRAAVRLRDQGGVVLRQARREVDSIGLEEASGMHLAERPPVAPRRPFSWEDVDRLLDPANRAHLGLEEQLRELLDMLDLTCAMKSSGSRSKRAKLLKKEIALLRNKLSQQHSQPPPVGPGSEGCDEDGASLGLEAGEEGLTNGFGGTRSEQEPGGGLGRKATPRRRCASESSISSSNSPLCDSSFSVPKCGRGKPALVRRHTLEDRSELISCIENGNYAKAARIAAEVGQNSMWISTDAAASVLEPLKVVWAKCSGYPSYPALIIDPKMPRVPGHHNGVTIPAPPLDVLKIGEHMQTKSDEKLFLVLFFDNKRSWQWLPKSKMVPLGIDETIDKLKMMEGRNSSIRKAVRIAFDRAMNHLSRVHGEPTSDLSDID</sequence>
<dbReference type="Pfam" id="PF13832">
    <property type="entry name" value="zf-HC5HC2H_2"/>
    <property type="match status" value="1"/>
</dbReference>
<proteinExistence type="predicted"/>
<dbReference type="GO" id="GO:0006325">
    <property type="term" value="P:chromatin organization"/>
    <property type="evidence" value="ECO:0007669"/>
    <property type="project" value="UniProtKB-KW"/>
</dbReference>
<feature type="compositionally biased region" description="Low complexity" evidence="14">
    <location>
        <begin position="779"/>
        <end position="788"/>
    </location>
</feature>
<name>F6YK10_MACMU</name>
<evidence type="ECO:0000256" key="4">
    <source>
        <dbReference type="ARBA" id="ARBA00022737"/>
    </source>
</evidence>
<dbReference type="Proteomes" id="UP000006718">
    <property type="component" value="Chromosome 10"/>
</dbReference>
<evidence type="ECO:0000256" key="3">
    <source>
        <dbReference type="ARBA" id="ARBA00022723"/>
    </source>
</evidence>
<keyword evidence="3" id="KW-0479">Metal-binding</keyword>
<feature type="region of interest" description="Disordered" evidence="14">
    <location>
        <begin position="92"/>
        <end position="116"/>
    </location>
</feature>
<dbReference type="FunFam" id="3.30.40.10:FF:000008">
    <property type="entry name" value="Bromodomain containing 1, isoform CRA_a"/>
    <property type="match status" value="1"/>
</dbReference>
<dbReference type="Pfam" id="PF00855">
    <property type="entry name" value="PWWP"/>
    <property type="match status" value="1"/>
</dbReference>
<keyword evidence="8" id="KW-0007">Acetylation</keyword>
<dbReference type="InterPro" id="IPR036427">
    <property type="entry name" value="Bromodomain-like_sf"/>
</dbReference>
<keyword evidence="10" id="KW-0539">Nucleus</keyword>
<dbReference type="Ensembl" id="ENSMMUT00000043907.3">
    <property type="protein sequence ID" value="ENSMMUP00000036903.3"/>
    <property type="gene ID" value="ENSMMUG00000000553.4"/>
</dbReference>
<dbReference type="PANTHER" id="PTHR13793:SF17">
    <property type="entry name" value="BROMODOMAIN-CONTAINING PROTEIN 1"/>
    <property type="match status" value="1"/>
</dbReference>
<dbReference type="ExpressionAtlas" id="F6YK10">
    <property type="expression patterns" value="baseline"/>
</dbReference>
<dbReference type="PROSITE" id="PS51805">
    <property type="entry name" value="EPHD"/>
    <property type="match status" value="1"/>
</dbReference>
<dbReference type="GO" id="GO:0008270">
    <property type="term" value="F:zinc ion binding"/>
    <property type="evidence" value="ECO:0007669"/>
    <property type="project" value="UniProtKB-KW"/>
</dbReference>
<feature type="compositionally biased region" description="Low complexity" evidence="14">
    <location>
        <begin position="817"/>
        <end position="830"/>
    </location>
</feature>
<dbReference type="VEuPathDB" id="HostDB:ENSMMUG00000000553"/>
<feature type="domain" description="PWWP" evidence="17">
    <location>
        <begin position="894"/>
        <end position="977"/>
    </location>
</feature>
<dbReference type="SMR" id="F6YK10"/>
<dbReference type="Gene3D" id="1.20.920.10">
    <property type="entry name" value="Bromodomain-like"/>
    <property type="match status" value="1"/>
</dbReference>
<dbReference type="SMART" id="SM00249">
    <property type="entry name" value="PHD"/>
    <property type="match status" value="2"/>
</dbReference>
<comment type="subcellular location">
    <subcellularLocation>
        <location evidence="1">Nucleus</location>
    </subcellularLocation>
</comment>
<dbReference type="InterPro" id="IPR042009">
    <property type="entry name" value="BRPF2_PHD"/>
</dbReference>
<dbReference type="GeneID" id="715059"/>
<dbReference type="HOGENOM" id="CLU_535925_0_0_1"/>
<evidence type="ECO:0000259" key="17">
    <source>
        <dbReference type="PROSITE" id="PS50812"/>
    </source>
</evidence>
<dbReference type="PROSITE" id="PS00633">
    <property type="entry name" value="BROMODOMAIN_1"/>
    <property type="match status" value="1"/>
</dbReference>
<dbReference type="VGNC" id="VGNC:70280">
    <property type="gene designation" value="BRD1"/>
</dbReference>
<dbReference type="InterPro" id="IPR018359">
    <property type="entry name" value="Bromodomain_CS"/>
</dbReference>
<reference evidence="20" key="1">
    <citation type="journal article" date="2007" name="Science">
        <title>Evolutionary and biomedical insights from the rhesus macaque genome.</title>
        <authorList>
            <person name="Gibbs R.A."/>
            <person name="Rogers J."/>
            <person name="Katze M.G."/>
            <person name="Bumgarner R."/>
            <person name="Weinstock G.M."/>
            <person name="Mardis E.R."/>
            <person name="Remington K.A."/>
            <person name="Strausberg R.L."/>
            <person name="Venter J.C."/>
            <person name="Wilson R.K."/>
            <person name="Batzer M.A."/>
            <person name="Bustamante C.D."/>
            <person name="Eichler E.E."/>
            <person name="Hahn M.W."/>
            <person name="Hardison R.C."/>
            <person name="Makova K.D."/>
            <person name="Miller W."/>
            <person name="Milosavljevic A."/>
            <person name="Palermo R.E."/>
            <person name="Siepel A."/>
            <person name="Sikela J.M."/>
            <person name="Attaway T."/>
            <person name="Bell S."/>
            <person name="Bernard K.E."/>
            <person name="Buhay C.J."/>
            <person name="Chandrabose M.N."/>
            <person name="Dao M."/>
            <person name="Davis C."/>
            <person name="Delehaunty K.D."/>
            <person name="Ding Y."/>
            <person name="Dinh H.H."/>
            <person name="Dugan-Rocha S."/>
            <person name="Fulton L.A."/>
            <person name="Gabisi R.A."/>
            <person name="Garner T.T."/>
            <person name="Godfrey J."/>
            <person name="Hawes A.C."/>
            <person name="Hernandez J."/>
            <person name="Hines S."/>
            <person name="Holder M."/>
            <person name="Hume J."/>
            <person name="Jhangiani S.N."/>
            <person name="Joshi V."/>
            <person name="Khan Z.M."/>
            <person name="Kirkness E.F."/>
            <person name="Cree A."/>
            <person name="Fowler R.G."/>
            <person name="Lee S."/>
            <person name="Lewis L.R."/>
            <person name="Li Z."/>
            <person name="Liu Y.-S."/>
            <person name="Moore S.M."/>
            <person name="Muzny D."/>
            <person name="Nazareth L.V."/>
            <person name="Ngo D.N."/>
            <person name="Okwuonu G.O."/>
            <person name="Pai G."/>
            <person name="Parker D."/>
            <person name="Paul H.A."/>
            <person name="Pfannkoch C."/>
            <person name="Pohl C.S."/>
            <person name="Rogers Y.-H.C."/>
            <person name="Ruiz S.J."/>
            <person name="Sabo A."/>
            <person name="Santibanez J."/>
            <person name="Schneider B.W."/>
            <person name="Smith S.M."/>
            <person name="Sodergren E."/>
            <person name="Svatek A.F."/>
            <person name="Utterback T.R."/>
            <person name="Vattathil S."/>
            <person name="Warren W."/>
            <person name="White C.S."/>
            <person name="Chinwalla A.T."/>
            <person name="Feng Y."/>
            <person name="Halpern A.L."/>
            <person name="Hillier L.W."/>
            <person name="Huang X."/>
            <person name="Minx P."/>
            <person name="Nelson J.O."/>
            <person name="Pepin K.H."/>
            <person name="Qin X."/>
            <person name="Sutton G.G."/>
            <person name="Venter E."/>
            <person name="Walenz B.P."/>
            <person name="Wallis J.W."/>
            <person name="Worley K.C."/>
            <person name="Yang S.-P."/>
            <person name="Jones S.M."/>
            <person name="Marra M.A."/>
            <person name="Rocchi M."/>
            <person name="Schein J.E."/>
            <person name="Baertsch R."/>
            <person name="Clarke L."/>
            <person name="Csuros M."/>
            <person name="Glasscock J."/>
            <person name="Harris R.A."/>
            <person name="Havlak P."/>
            <person name="Jackson A.R."/>
            <person name="Jiang H."/>
            <person name="Liu Y."/>
            <person name="Messina D.N."/>
            <person name="Shen Y."/>
            <person name="Song H.X.-Z."/>
            <person name="Wylie T."/>
            <person name="Zhang L."/>
            <person name="Birney E."/>
            <person name="Han K."/>
            <person name="Konkel M.K."/>
            <person name="Lee J."/>
            <person name="Smit A.F.A."/>
            <person name="Ullmer B."/>
            <person name="Wang H."/>
            <person name="Xing J."/>
            <person name="Burhans R."/>
            <person name="Cheng Z."/>
            <person name="Karro J.E."/>
            <person name="Ma J."/>
            <person name="Raney B."/>
            <person name="She X."/>
            <person name="Cox M.J."/>
            <person name="Demuth J.P."/>
            <person name="Dumas L.J."/>
            <person name="Han S.-G."/>
            <person name="Hopkins J."/>
            <person name="Karimpour-Fard A."/>
            <person name="Kim Y.H."/>
            <person name="Pollack J.R."/>
            <person name="Vinar T."/>
            <person name="Addo-Quaye C."/>
            <person name="Degenhardt J."/>
            <person name="Denby A."/>
            <person name="Hubisz M.J."/>
            <person name="Indap A."/>
            <person name="Kosiol C."/>
            <person name="Lahn B.T."/>
            <person name="Lawson H.A."/>
            <person name="Marklein A."/>
            <person name="Nielsen R."/>
            <person name="Vallender E.J."/>
            <person name="Clark A.G."/>
            <person name="Ferguson B."/>
            <person name="Hernandez R.D."/>
            <person name="Hirani K."/>
            <person name="Kehrer-Sawatzki H."/>
            <person name="Kolb J."/>
            <person name="Patil S."/>
            <person name="Pu L.-L."/>
            <person name="Ren Y."/>
            <person name="Smith D.G."/>
            <person name="Wheeler D.A."/>
            <person name="Schenck I."/>
            <person name="Ball E.V."/>
            <person name="Chen R."/>
            <person name="Cooper D.N."/>
            <person name="Giardine B."/>
            <person name="Hsu F."/>
            <person name="Kent W.J."/>
            <person name="Lesk A."/>
            <person name="Nelson D.L."/>
            <person name="O'brien W.E."/>
            <person name="Pruefer K."/>
            <person name="Stenson P.D."/>
            <person name="Wallace J.C."/>
            <person name="Ke H."/>
            <person name="Liu X.-M."/>
            <person name="Wang P."/>
            <person name="Xiang A.P."/>
            <person name="Yang F."/>
            <person name="Barber G.P."/>
            <person name="Haussler D."/>
            <person name="Karolchik D."/>
            <person name="Kern A.D."/>
            <person name="Kuhn R.M."/>
            <person name="Smith K.E."/>
            <person name="Zwieg A.S."/>
        </authorList>
    </citation>
    <scope>NUCLEOTIDE SEQUENCE [LARGE SCALE GENOMIC DNA]</scope>
    <source>
        <strain evidence="20">17573</strain>
    </source>
</reference>
<dbReference type="InterPro" id="IPR001487">
    <property type="entry name" value="Bromodomain"/>
</dbReference>
<dbReference type="FunFam" id="2.30.30.140:FF:000008">
    <property type="entry name" value="Bromodomain containing 1, isoform CRA_b"/>
    <property type="match status" value="1"/>
</dbReference>
<reference evidence="19" key="4">
    <citation type="submission" date="2025-09" db="UniProtKB">
        <authorList>
            <consortium name="Ensembl"/>
        </authorList>
    </citation>
    <scope>IDENTIFICATION</scope>
    <source>
        <strain evidence="19">17573</strain>
    </source>
</reference>
<evidence type="ECO:0000313" key="19">
    <source>
        <dbReference type="Ensembl" id="ENSMMUP00000036903.3"/>
    </source>
</evidence>
<accession>F6YK10</accession>
<feature type="domain" description="Bromo" evidence="15">
    <location>
        <begin position="579"/>
        <end position="649"/>
    </location>
</feature>
<reference evidence="19" key="3">
    <citation type="submission" date="2025-08" db="UniProtKB">
        <authorList>
            <consortium name="Ensembl"/>
        </authorList>
    </citation>
    <scope>IDENTIFICATION</scope>
    <source>
        <strain evidence="19">17573</strain>
    </source>
</reference>
<keyword evidence="4" id="KW-0677">Repeat</keyword>
<dbReference type="Pfam" id="PF00439">
    <property type="entry name" value="Bromodomain"/>
    <property type="match status" value="1"/>
</dbReference>
<gene>
    <name evidence="19 21" type="primary">BRD1</name>
</gene>
<evidence type="ECO:0000256" key="8">
    <source>
        <dbReference type="ARBA" id="ARBA00022990"/>
    </source>
</evidence>